<name>A0ABP8ZSV1_9MICO</name>
<dbReference type="RefSeq" id="WP_345435626.1">
    <property type="nucleotide sequence ID" value="NZ_BAABKO010000001.1"/>
</dbReference>
<evidence type="ECO:0000313" key="3">
    <source>
        <dbReference type="Proteomes" id="UP001501645"/>
    </source>
</evidence>
<reference evidence="3" key="1">
    <citation type="journal article" date="2019" name="Int. J. Syst. Evol. Microbiol.">
        <title>The Global Catalogue of Microorganisms (GCM) 10K type strain sequencing project: providing services to taxonomists for standard genome sequencing and annotation.</title>
        <authorList>
            <consortium name="The Broad Institute Genomics Platform"/>
            <consortium name="The Broad Institute Genome Sequencing Center for Infectious Disease"/>
            <person name="Wu L."/>
            <person name="Ma J."/>
        </authorList>
    </citation>
    <scope>NUCLEOTIDE SEQUENCE [LARGE SCALE GENOMIC DNA]</scope>
    <source>
        <strain evidence="3">JCM 18537</strain>
    </source>
</reference>
<organism evidence="2 3">
    <name type="scientific">Microbacterium gilvum</name>
    <dbReference type="NCBI Taxonomy" id="1336204"/>
    <lineage>
        <taxon>Bacteria</taxon>
        <taxon>Bacillati</taxon>
        <taxon>Actinomycetota</taxon>
        <taxon>Actinomycetes</taxon>
        <taxon>Micrococcales</taxon>
        <taxon>Microbacteriaceae</taxon>
        <taxon>Microbacterium</taxon>
    </lineage>
</organism>
<comment type="caution">
    <text evidence="2">The sequence shown here is derived from an EMBL/GenBank/DDBJ whole genome shotgun (WGS) entry which is preliminary data.</text>
</comment>
<dbReference type="Proteomes" id="UP001501645">
    <property type="component" value="Unassembled WGS sequence"/>
</dbReference>
<feature type="compositionally biased region" description="Basic and acidic residues" evidence="1">
    <location>
        <begin position="250"/>
        <end position="264"/>
    </location>
</feature>
<evidence type="ECO:0000313" key="2">
    <source>
        <dbReference type="EMBL" id="GAA4765226.1"/>
    </source>
</evidence>
<evidence type="ECO:0000256" key="1">
    <source>
        <dbReference type="SAM" id="MobiDB-lite"/>
    </source>
</evidence>
<sequence length="278" mass="29647">MADDPIDEIAAELAVADPGAFVAIRAERASSLGDRELAARVRALRKPLAAAWAVNLLAQRFPAEVDRIGALATELVAAQASGDRTSVSELGRRRRALVEELTSHAAALAERRGQTLTPTTRAAVAQTLNAAVLDPRAGACVASGRLIRPLEPSDGLVLALSGTPPRAARDRAPDAPGDESTDAMRAQTPDADAAAERRRGAQRAVAEAESAQQAWRARRDEAIARAEDADERTSNLLHELAQARRQASKARGELDRIESDGERLSERLRDARARLSEG</sequence>
<feature type="region of interest" description="Disordered" evidence="1">
    <location>
        <begin position="157"/>
        <end position="264"/>
    </location>
</feature>
<protein>
    <recommendedName>
        <fullName evidence="4">Transposase</fullName>
    </recommendedName>
</protein>
<dbReference type="EMBL" id="BAABKO010000001">
    <property type="protein sequence ID" value="GAA4765226.1"/>
    <property type="molecule type" value="Genomic_DNA"/>
</dbReference>
<gene>
    <name evidence="2" type="ORF">GCM10023351_05140</name>
</gene>
<proteinExistence type="predicted"/>
<accession>A0ABP8ZSV1</accession>
<keyword evidence="3" id="KW-1185">Reference proteome</keyword>
<evidence type="ECO:0008006" key="4">
    <source>
        <dbReference type="Google" id="ProtNLM"/>
    </source>
</evidence>
<feature type="compositionally biased region" description="Basic and acidic residues" evidence="1">
    <location>
        <begin position="217"/>
        <end position="233"/>
    </location>
</feature>